<feature type="domain" description="Response regulatory" evidence="10">
    <location>
        <begin position="275"/>
        <end position="405"/>
    </location>
</feature>
<dbReference type="SUPFAM" id="SSF55874">
    <property type="entry name" value="ATPase domain of HSP90 chaperone/DNA topoisomerase II/histidine kinase"/>
    <property type="match status" value="1"/>
</dbReference>
<dbReference type="GO" id="GO:0005886">
    <property type="term" value="C:plasma membrane"/>
    <property type="evidence" value="ECO:0007669"/>
    <property type="project" value="TreeGrafter"/>
</dbReference>
<evidence type="ECO:0000313" key="11">
    <source>
        <dbReference type="EMBL" id="VFK53303.1"/>
    </source>
</evidence>
<accession>A0A450ZHK2</accession>
<dbReference type="AlphaFoldDB" id="A0A450ZHK2"/>
<dbReference type="InterPro" id="IPR001789">
    <property type="entry name" value="Sig_transdc_resp-reg_receiver"/>
</dbReference>
<evidence type="ECO:0000256" key="4">
    <source>
        <dbReference type="ARBA" id="ARBA00022741"/>
    </source>
</evidence>
<dbReference type="EC" id="2.7.13.3" evidence="2"/>
<keyword evidence="8" id="KW-0175">Coiled coil</keyword>
<dbReference type="SUPFAM" id="SSF52172">
    <property type="entry name" value="CheY-like"/>
    <property type="match status" value="1"/>
</dbReference>
<dbReference type="PROSITE" id="PS50110">
    <property type="entry name" value="RESPONSE_REGULATORY"/>
    <property type="match status" value="1"/>
</dbReference>
<dbReference type="InterPro" id="IPR036890">
    <property type="entry name" value="HATPase_C_sf"/>
</dbReference>
<sequence>MNETDFSDAFSSHEQAGLVGRVVPAHIKKVRLDHCDLDLLDEETGSVIGQGRLYQADSLAWEDRRLLAEIRKYQRGEILEKVFVRRLRHEDGEALWYIHERWGKCNPWNDLPLRRDDIVTGTISRAILVKSGGHAGYLVQLEVGAPIQIIESGILSFSERTQPDIEVFLPDEELPWENGSLYDRVSHTKIKRMSLEIGDPIRAWILEIQRPPTNPIISLIRFIHYQDAKLYESFEHRESLAKWYFRHFLEVTEPERFLDQVPESTSNGMPYTGKRLLLVDDNALTLASQSELLRLMGVKVHTIEVRVGDFSQAIREVIASLGRDRFDLALIDNNLPGKDLGQALIGRVRARIGDEHPARFALITADGARAPSNDARMGLRAKGVIGFVRRPLRHRVLHRLLAGEEIWEDAASLPKAHGLAPRLPASKGAPTLQETLEIIARQRGIGFALLFKASRRIDAQDLITAGIAAPFTWDEYPEVLNRTDLRALVEGKKNNLKITHLEGGNELLHIGRRIHSHWQILELSASRWIFGVGYEPNKDIESQLPLWRMAIAATMNAQSWRDWARHVSSFVQLGMAHQGLSHEVINLQDEFKNLLSILRRRIERLETDAKLGEKNKGDLVNRVAVLTRNNDELLEFSQRQLRAQALRHRGVFLPDTVSTIRRIVGAECEQAEVALHIMDPPPLALPLPNAALILPVVNLLINAAKHHYRQENRRVELLFDVEEVAKDKPMLIIDARDNGPGLDQNALERLWQPGFSQASDPNERHGMGLWLSRQLVEEAGGTLELHENWRGIGACFRIRLPIHLG</sequence>
<dbReference type="PROSITE" id="PS50109">
    <property type="entry name" value="HIS_KIN"/>
    <property type="match status" value="1"/>
</dbReference>
<evidence type="ECO:0000256" key="3">
    <source>
        <dbReference type="ARBA" id="ARBA00022679"/>
    </source>
</evidence>
<dbReference type="InterPro" id="IPR004358">
    <property type="entry name" value="Sig_transdc_His_kin-like_C"/>
</dbReference>
<dbReference type="Gene3D" id="3.30.565.10">
    <property type="entry name" value="Histidine kinase-like ATPase, C-terminal domain"/>
    <property type="match status" value="1"/>
</dbReference>
<reference evidence="11" key="1">
    <citation type="submission" date="2019-02" db="EMBL/GenBank/DDBJ databases">
        <authorList>
            <person name="Gruber-Vodicka R. H."/>
            <person name="Seah K. B. B."/>
        </authorList>
    </citation>
    <scope>NUCLEOTIDE SEQUENCE</scope>
    <source>
        <strain evidence="11">BECK_BZ126</strain>
    </source>
</reference>
<dbReference type="InterPro" id="IPR050980">
    <property type="entry name" value="2C_sensor_his_kinase"/>
</dbReference>
<evidence type="ECO:0000259" key="10">
    <source>
        <dbReference type="PROSITE" id="PS50110"/>
    </source>
</evidence>
<keyword evidence="3" id="KW-0808">Transferase</keyword>
<evidence type="ECO:0000256" key="7">
    <source>
        <dbReference type="PROSITE-ProRule" id="PRU00169"/>
    </source>
</evidence>
<keyword evidence="4" id="KW-0547">Nucleotide-binding</keyword>
<evidence type="ECO:0000256" key="2">
    <source>
        <dbReference type="ARBA" id="ARBA00012438"/>
    </source>
</evidence>
<dbReference type="Pfam" id="PF02518">
    <property type="entry name" value="HATPase_c"/>
    <property type="match status" value="1"/>
</dbReference>
<name>A0A450ZHK2_9GAMM</name>
<evidence type="ECO:0000256" key="5">
    <source>
        <dbReference type="ARBA" id="ARBA00022777"/>
    </source>
</evidence>
<keyword evidence="6" id="KW-0067">ATP-binding</keyword>
<dbReference type="Gene3D" id="3.40.50.2300">
    <property type="match status" value="1"/>
</dbReference>
<evidence type="ECO:0000256" key="6">
    <source>
        <dbReference type="ARBA" id="ARBA00022840"/>
    </source>
</evidence>
<gene>
    <name evidence="11" type="ORF">BECKTC1821F_GA0114240_100287</name>
</gene>
<protein>
    <recommendedName>
        <fullName evidence="2">histidine kinase</fullName>
        <ecNumber evidence="2">2.7.13.3</ecNumber>
    </recommendedName>
</protein>
<evidence type="ECO:0000256" key="1">
    <source>
        <dbReference type="ARBA" id="ARBA00000085"/>
    </source>
</evidence>
<comment type="catalytic activity">
    <reaction evidence="1">
        <text>ATP + protein L-histidine = ADP + protein N-phospho-L-histidine.</text>
        <dbReference type="EC" id="2.7.13.3"/>
    </reaction>
</comment>
<feature type="modified residue" description="4-aspartylphosphate" evidence="7">
    <location>
        <position position="332"/>
    </location>
</feature>
<evidence type="ECO:0000259" key="9">
    <source>
        <dbReference type="PROSITE" id="PS50109"/>
    </source>
</evidence>
<dbReference type="EMBL" id="CAADFW010000002">
    <property type="protein sequence ID" value="VFK53303.1"/>
    <property type="molecule type" value="Genomic_DNA"/>
</dbReference>
<dbReference type="InterPro" id="IPR003594">
    <property type="entry name" value="HATPase_dom"/>
</dbReference>
<feature type="domain" description="Histidine kinase" evidence="9">
    <location>
        <begin position="586"/>
        <end position="804"/>
    </location>
</feature>
<dbReference type="PANTHER" id="PTHR44936">
    <property type="entry name" value="SENSOR PROTEIN CREC"/>
    <property type="match status" value="1"/>
</dbReference>
<dbReference type="PANTHER" id="PTHR44936:SF10">
    <property type="entry name" value="SENSOR PROTEIN RSTB"/>
    <property type="match status" value="1"/>
</dbReference>
<keyword evidence="7" id="KW-0597">Phosphoprotein</keyword>
<evidence type="ECO:0000256" key="8">
    <source>
        <dbReference type="SAM" id="Coils"/>
    </source>
</evidence>
<dbReference type="SMART" id="SM00448">
    <property type="entry name" value="REC"/>
    <property type="match status" value="1"/>
</dbReference>
<feature type="coiled-coil region" evidence="8">
    <location>
        <begin position="588"/>
        <end position="615"/>
    </location>
</feature>
<dbReference type="SMART" id="SM00387">
    <property type="entry name" value="HATPase_c"/>
    <property type="match status" value="1"/>
</dbReference>
<proteinExistence type="predicted"/>
<dbReference type="GO" id="GO:0005524">
    <property type="term" value="F:ATP binding"/>
    <property type="evidence" value="ECO:0007669"/>
    <property type="project" value="UniProtKB-KW"/>
</dbReference>
<dbReference type="PRINTS" id="PR00344">
    <property type="entry name" value="BCTRLSENSOR"/>
</dbReference>
<dbReference type="InterPro" id="IPR011006">
    <property type="entry name" value="CheY-like_superfamily"/>
</dbReference>
<dbReference type="InterPro" id="IPR005467">
    <property type="entry name" value="His_kinase_dom"/>
</dbReference>
<dbReference type="GO" id="GO:0000155">
    <property type="term" value="F:phosphorelay sensor kinase activity"/>
    <property type="evidence" value="ECO:0007669"/>
    <property type="project" value="TreeGrafter"/>
</dbReference>
<organism evidence="11">
    <name type="scientific">Candidatus Kentrum sp. TC</name>
    <dbReference type="NCBI Taxonomy" id="2126339"/>
    <lineage>
        <taxon>Bacteria</taxon>
        <taxon>Pseudomonadati</taxon>
        <taxon>Pseudomonadota</taxon>
        <taxon>Gammaproteobacteria</taxon>
        <taxon>Candidatus Kentrum</taxon>
    </lineage>
</organism>
<keyword evidence="5 11" id="KW-0418">Kinase</keyword>